<dbReference type="AlphaFoldDB" id="A0A6A3BZ44"/>
<dbReference type="PANTHER" id="PTHR33116:SF78">
    <property type="entry name" value="OS12G0587133 PROTEIN"/>
    <property type="match status" value="1"/>
</dbReference>
<proteinExistence type="predicted"/>
<evidence type="ECO:0000313" key="2">
    <source>
        <dbReference type="EMBL" id="KAE8722120.1"/>
    </source>
</evidence>
<keyword evidence="1" id="KW-0812">Transmembrane</keyword>
<keyword evidence="3" id="KW-1185">Reference proteome</keyword>
<comment type="caution">
    <text evidence="2">The sequence shown here is derived from an EMBL/GenBank/DDBJ whole genome shotgun (WGS) entry which is preliminary data.</text>
</comment>
<dbReference type="PANTHER" id="PTHR33116">
    <property type="entry name" value="REVERSE TRANSCRIPTASE ZINC-BINDING DOMAIN-CONTAINING PROTEIN-RELATED-RELATED"/>
    <property type="match status" value="1"/>
</dbReference>
<keyword evidence="1" id="KW-1133">Transmembrane helix</keyword>
<sequence length="244" mass="26668">MPYRVSSFLFTKGHVGAVLAVKGIMDSIAECTRFHVGALPVRYLGLPLASRRLSYSDCEGSDDSARVASVSWERICFPKCEGGLGIKNMFDWNMTQLKSNHSWAWKEVLGLRDDYALVGGLDESYHAKKVWFGLVFYKPVILVGLGFVGVIWRGTIDCMELVLEELRLSSSNFGSRTASNSLCPGLEVCFAVLPKVSSRWCAFIAGSSLFDLDAAVCIFSTTLKIRSIGSPTCMVGLILNGGGR</sequence>
<evidence type="ECO:0000256" key="1">
    <source>
        <dbReference type="SAM" id="Phobius"/>
    </source>
</evidence>
<keyword evidence="1" id="KW-0472">Membrane</keyword>
<feature type="transmembrane region" description="Helical" evidence="1">
    <location>
        <begin position="130"/>
        <end position="152"/>
    </location>
</feature>
<protein>
    <submittedName>
        <fullName evidence="2">Uncharacterized protein</fullName>
    </submittedName>
</protein>
<organism evidence="2 3">
    <name type="scientific">Hibiscus syriacus</name>
    <name type="common">Rose of Sharon</name>
    <dbReference type="NCBI Taxonomy" id="106335"/>
    <lineage>
        <taxon>Eukaryota</taxon>
        <taxon>Viridiplantae</taxon>
        <taxon>Streptophyta</taxon>
        <taxon>Embryophyta</taxon>
        <taxon>Tracheophyta</taxon>
        <taxon>Spermatophyta</taxon>
        <taxon>Magnoliopsida</taxon>
        <taxon>eudicotyledons</taxon>
        <taxon>Gunneridae</taxon>
        <taxon>Pentapetalae</taxon>
        <taxon>rosids</taxon>
        <taxon>malvids</taxon>
        <taxon>Malvales</taxon>
        <taxon>Malvaceae</taxon>
        <taxon>Malvoideae</taxon>
        <taxon>Hibiscus</taxon>
    </lineage>
</organism>
<accession>A0A6A3BZ44</accession>
<evidence type="ECO:0000313" key="3">
    <source>
        <dbReference type="Proteomes" id="UP000436088"/>
    </source>
</evidence>
<dbReference type="Proteomes" id="UP000436088">
    <property type="component" value="Unassembled WGS sequence"/>
</dbReference>
<gene>
    <name evidence="2" type="ORF">F3Y22_tig00014370pilonHSYRG00062</name>
</gene>
<dbReference type="EMBL" id="VEPZ02000572">
    <property type="protein sequence ID" value="KAE8722120.1"/>
    <property type="molecule type" value="Genomic_DNA"/>
</dbReference>
<name>A0A6A3BZ44_HIBSY</name>
<reference evidence="2" key="1">
    <citation type="submission" date="2019-09" db="EMBL/GenBank/DDBJ databases">
        <title>Draft genome information of white flower Hibiscus syriacus.</title>
        <authorList>
            <person name="Kim Y.-M."/>
        </authorList>
    </citation>
    <scope>NUCLEOTIDE SEQUENCE [LARGE SCALE GENOMIC DNA]</scope>
    <source>
        <strain evidence="2">YM2019G1</strain>
    </source>
</reference>